<dbReference type="Proteomes" id="UP000321197">
    <property type="component" value="Unassembled WGS sequence"/>
</dbReference>
<comment type="caution">
    <text evidence="2">The sequence shown here is derived from an EMBL/GenBank/DDBJ whole genome shotgun (WGS) entry which is preliminary data.</text>
</comment>
<dbReference type="GO" id="GO:0003676">
    <property type="term" value="F:nucleic acid binding"/>
    <property type="evidence" value="ECO:0007669"/>
    <property type="project" value="InterPro"/>
</dbReference>
<dbReference type="CDD" id="cd00085">
    <property type="entry name" value="HNHc"/>
    <property type="match status" value="1"/>
</dbReference>
<evidence type="ECO:0000313" key="2">
    <source>
        <dbReference type="EMBL" id="GEM85354.1"/>
    </source>
</evidence>
<dbReference type="GO" id="GO:0004519">
    <property type="term" value="F:endonuclease activity"/>
    <property type="evidence" value="ECO:0007669"/>
    <property type="project" value="InterPro"/>
</dbReference>
<dbReference type="RefSeq" id="WP_119342519.1">
    <property type="nucleotide sequence ID" value="NZ_BJXL01000246.1"/>
</dbReference>
<dbReference type="AlphaFoldDB" id="A0A511R6W8"/>
<organism evidence="2 3">
    <name type="scientific">Meiothermus hypogaeus NBRC 106114</name>
    <dbReference type="NCBI Taxonomy" id="1227553"/>
    <lineage>
        <taxon>Bacteria</taxon>
        <taxon>Thermotogati</taxon>
        <taxon>Deinococcota</taxon>
        <taxon>Deinococci</taxon>
        <taxon>Thermales</taxon>
        <taxon>Thermaceae</taxon>
        <taxon>Meiothermus</taxon>
    </lineage>
</organism>
<dbReference type="PANTHER" id="PTHR39639:SF1">
    <property type="entry name" value="DUF262 DOMAIN-CONTAINING PROTEIN"/>
    <property type="match status" value="1"/>
</dbReference>
<reference evidence="2 3" key="1">
    <citation type="submission" date="2019-07" db="EMBL/GenBank/DDBJ databases">
        <title>Whole genome shotgun sequence of Meiothermus hypogaeus NBRC 106114.</title>
        <authorList>
            <person name="Hosoyama A."/>
            <person name="Uohara A."/>
            <person name="Ohji S."/>
            <person name="Ichikawa N."/>
        </authorList>
    </citation>
    <scope>NUCLEOTIDE SEQUENCE [LARGE SCALE GENOMIC DNA]</scope>
    <source>
        <strain evidence="2 3">NBRC 106114</strain>
    </source>
</reference>
<name>A0A511R6W8_9DEIN</name>
<dbReference type="InterPro" id="IPR003615">
    <property type="entry name" value="HNH_nuc"/>
</dbReference>
<dbReference type="Pfam" id="PF01844">
    <property type="entry name" value="HNH"/>
    <property type="match status" value="1"/>
</dbReference>
<dbReference type="OrthoDB" id="9770340at2"/>
<dbReference type="EMBL" id="BJXL01000246">
    <property type="protein sequence ID" value="GEM85354.1"/>
    <property type="molecule type" value="Genomic_DNA"/>
</dbReference>
<proteinExistence type="predicted"/>
<dbReference type="Pfam" id="PF03235">
    <property type="entry name" value="GmrSD_N"/>
    <property type="match status" value="1"/>
</dbReference>
<dbReference type="InterPro" id="IPR002711">
    <property type="entry name" value="HNH"/>
</dbReference>
<evidence type="ECO:0000313" key="3">
    <source>
        <dbReference type="Proteomes" id="UP000321197"/>
    </source>
</evidence>
<dbReference type="PANTHER" id="PTHR39639">
    <property type="entry name" value="CHROMOSOME 16, WHOLE GENOME SHOTGUN SEQUENCE"/>
    <property type="match status" value="1"/>
</dbReference>
<protein>
    <recommendedName>
        <fullName evidence="1">HNH nuclease domain-containing protein</fullName>
    </recommendedName>
</protein>
<gene>
    <name evidence="2" type="ORF">MHY01S_35200</name>
</gene>
<dbReference type="InterPro" id="IPR004919">
    <property type="entry name" value="GmrSD_N"/>
</dbReference>
<dbReference type="GO" id="GO:0008270">
    <property type="term" value="F:zinc ion binding"/>
    <property type="evidence" value="ECO:0007669"/>
    <property type="project" value="InterPro"/>
</dbReference>
<sequence>MGKLTYNLSEKTIQDFVHYYKNKQLNLNPGFQRQSVWRLSDRRKLIDSILQGFPIPSIFLFQRSEGEGGAGRLIYDVVDGKQRLESIFMFLGLIRGKKFSLRTKLDEEEQPRDYDWLRLKPKHEARVMGYKLQIVEVSGDLADIELLFIRINSTGKSLTGQEKRHARYYNSPFLKQAAKLADRHKTYFTGMGILSQYQIDRMKHIELVSELLASIRKEEPINKKTALNSVMSGGIDRVNSLNKWTNEFEKVIRILKQIFPRIKETRFTHIPDFYSLFFLFWKLDKSGCVLTDKQRNRQAQDLLIWFSFGLNYASENSKKRSGALSDQGLFLEYLHTVRGNTDSFDSRKRRIEILNEIFGGLFEKRDKQRRFTKQQRELIWHSQEVKRCAICNKTLTWDNFTIDHIRPWSKAGPTTIDNAQLLCSSCNSRKGNRT</sequence>
<evidence type="ECO:0000259" key="1">
    <source>
        <dbReference type="SMART" id="SM00507"/>
    </source>
</evidence>
<dbReference type="Gene3D" id="1.10.30.50">
    <property type="match status" value="1"/>
</dbReference>
<accession>A0A511R6W8</accession>
<dbReference type="SMART" id="SM00507">
    <property type="entry name" value="HNHc"/>
    <property type="match status" value="1"/>
</dbReference>
<feature type="domain" description="HNH nuclease" evidence="1">
    <location>
        <begin position="374"/>
        <end position="428"/>
    </location>
</feature>